<dbReference type="InterPro" id="IPR051871">
    <property type="entry name" value="GMC_Oxidoreductase-Related"/>
</dbReference>
<organism evidence="4 5">
    <name type="scientific">Hibiscus sabdariffa</name>
    <name type="common">roselle</name>
    <dbReference type="NCBI Taxonomy" id="183260"/>
    <lineage>
        <taxon>Eukaryota</taxon>
        <taxon>Viridiplantae</taxon>
        <taxon>Streptophyta</taxon>
        <taxon>Embryophyta</taxon>
        <taxon>Tracheophyta</taxon>
        <taxon>Spermatophyta</taxon>
        <taxon>Magnoliopsida</taxon>
        <taxon>eudicotyledons</taxon>
        <taxon>Gunneridae</taxon>
        <taxon>Pentapetalae</taxon>
        <taxon>rosids</taxon>
        <taxon>malvids</taxon>
        <taxon>Malvales</taxon>
        <taxon>Malvaceae</taxon>
        <taxon>Malvoideae</taxon>
        <taxon>Hibiscus</taxon>
    </lineage>
</organism>
<keyword evidence="2" id="KW-0285">Flavoprotein</keyword>
<dbReference type="PANTHER" id="PTHR45968:SF20">
    <property type="entry name" value="PROTEIN HOTHEAD-LIKE ISOFORM X1"/>
    <property type="match status" value="1"/>
</dbReference>
<comment type="caution">
    <text evidence="4">The sequence shown here is derived from an EMBL/GenBank/DDBJ whole genome shotgun (WGS) entry which is preliminary data.</text>
</comment>
<evidence type="ECO:0000256" key="3">
    <source>
        <dbReference type="ARBA" id="ARBA00022827"/>
    </source>
</evidence>
<comment type="cofactor">
    <cofactor evidence="1">
        <name>FAD</name>
        <dbReference type="ChEBI" id="CHEBI:57692"/>
    </cofactor>
</comment>
<keyword evidence="3" id="KW-0274">FAD</keyword>
<dbReference type="Proteomes" id="UP001472677">
    <property type="component" value="Unassembled WGS sequence"/>
</dbReference>
<protein>
    <submittedName>
        <fullName evidence="4">Uncharacterized protein</fullName>
    </submittedName>
</protein>
<accession>A0ABR2A4A9</accession>
<dbReference type="Gene3D" id="3.30.410.40">
    <property type="match status" value="1"/>
</dbReference>
<dbReference type="SUPFAM" id="SSF54373">
    <property type="entry name" value="FAD-linked reductases, C-terminal domain"/>
    <property type="match status" value="1"/>
</dbReference>
<dbReference type="PANTHER" id="PTHR45968">
    <property type="entry name" value="OSJNBA0019K04.7 PROTEIN"/>
    <property type="match status" value="1"/>
</dbReference>
<evidence type="ECO:0000313" key="4">
    <source>
        <dbReference type="EMBL" id="KAK8487768.1"/>
    </source>
</evidence>
<reference evidence="4 5" key="1">
    <citation type="journal article" date="2024" name="G3 (Bethesda)">
        <title>Genome assembly of Hibiscus sabdariffa L. provides insights into metabolisms of medicinal natural products.</title>
        <authorList>
            <person name="Kim T."/>
        </authorList>
    </citation>
    <scope>NUCLEOTIDE SEQUENCE [LARGE SCALE GENOMIC DNA]</scope>
    <source>
        <strain evidence="4">TK-2024</strain>
        <tissue evidence="4">Old leaves</tissue>
    </source>
</reference>
<proteinExistence type="predicted"/>
<evidence type="ECO:0000313" key="5">
    <source>
        <dbReference type="Proteomes" id="UP001472677"/>
    </source>
</evidence>
<sequence>MGGCDRQPTIANAEQHCSSGSVLVIRHEGGAGPAYEATANSTTNLWFVAGTIKGPISHGYLELQNTNVSDDPKVRFNFLKAAVSRGLRYCIQGMQTIVDVVTSESLSRFRFENTKTQDLLKMVVTSSLVGSRS</sequence>
<name>A0ABR2A4A9_9ROSI</name>
<dbReference type="EMBL" id="JBBPBM010001059">
    <property type="protein sequence ID" value="KAK8487768.1"/>
    <property type="molecule type" value="Genomic_DNA"/>
</dbReference>
<gene>
    <name evidence="4" type="ORF">V6N12_058174</name>
</gene>
<evidence type="ECO:0000256" key="2">
    <source>
        <dbReference type="ARBA" id="ARBA00022630"/>
    </source>
</evidence>
<evidence type="ECO:0000256" key="1">
    <source>
        <dbReference type="ARBA" id="ARBA00001974"/>
    </source>
</evidence>
<keyword evidence="5" id="KW-1185">Reference proteome</keyword>